<evidence type="ECO:0000256" key="2">
    <source>
        <dbReference type="ARBA" id="ARBA00006645"/>
    </source>
</evidence>
<dbReference type="InterPro" id="IPR036202">
    <property type="entry name" value="TopoI_DNA-bd_euk_N_sf"/>
</dbReference>
<dbReference type="Gene3D" id="3.90.15.10">
    <property type="entry name" value="Topoisomerase I, Chain A, domain 3"/>
    <property type="match status" value="1"/>
</dbReference>
<dbReference type="AlphaFoldDB" id="A0A8H7PSX9"/>
<dbReference type="FunFam" id="3.90.15.10:FF:000002">
    <property type="entry name" value="DNA topoisomerase I"/>
    <property type="match status" value="1"/>
</dbReference>
<dbReference type="GO" id="GO:0006265">
    <property type="term" value="P:DNA topological change"/>
    <property type="evidence" value="ECO:0007669"/>
    <property type="project" value="UniProtKB-UniRule"/>
</dbReference>
<evidence type="ECO:0000256" key="8">
    <source>
        <dbReference type="SAM" id="Coils"/>
    </source>
</evidence>
<dbReference type="InterPro" id="IPR013034">
    <property type="entry name" value="DNA_topo_DNA_db_N_dom1"/>
</dbReference>
<reference evidence="11" key="1">
    <citation type="submission" date="2020-12" db="EMBL/GenBank/DDBJ databases">
        <title>Metabolic potential, ecology and presence of endohyphal bacteria is reflected in genomic diversity of Mucoromycotina.</title>
        <authorList>
            <person name="Muszewska A."/>
            <person name="Okrasinska A."/>
            <person name="Steczkiewicz K."/>
            <person name="Drgas O."/>
            <person name="Orlowska M."/>
            <person name="Perlinska-Lenart U."/>
            <person name="Aleksandrzak-Piekarczyk T."/>
            <person name="Szatraj K."/>
            <person name="Zielenkiewicz U."/>
            <person name="Pilsyk S."/>
            <person name="Malc E."/>
            <person name="Mieczkowski P."/>
            <person name="Kruszewska J.S."/>
            <person name="Biernat P."/>
            <person name="Pawlowska J."/>
        </authorList>
    </citation>
    <scope>NUCLEOTIDE SEQUENCE</scope>
    <source>
        <strain evidence="11">WA0000051536</strain>
    </source>
</reference>
<dbReference type="FunFam" id="1.10.10.41:FF:000001">
    <property type="entry name" value="DNA topoisomerase I"/>
    <property type="match status" value="1"/>
</dbReference>
<comment type="catalytic activity">
    <reaction evidence="1 6 7">
        <text>ATP-independent breakage of single-stranded DNA, followed by passage and rejoining.</text>
        <dbReference type="EC" id="5.6.2.1"/>
    </reaction>
</comment>
<feature type="domain" description="DNA topoisomerase I eukaryotic-type" evidence="10">
    <location>
        <begin position="345"/>
        <end position="793"/>
    </location>
</feature>
<dbReference type="PROSITE" id="PS52038">
    <property type="entry name" value="TOPO_IB_2"/>
    <property type="match status" value="1"/>
</dbReference>
<keyword evidence="5 6" id="KW-0413">Isomerase</keyword>
<dbReference type="InterPro" id="IPR018521">
    <property type="entry name" value="TopoIB_AS"/>
</dbReference>
<dbReference type="GO" id="GO:0007059">
    <property type="term" value="P:chromosome segregation"/>
    <property type="evidence" value="ECO:0007669"/>
    <property type="project" value="TreeGrafter"/>
</dbReference>
<feature type="compositionally biased region" description="Polar residues" evidence="9">
    <location>
        <begin position="29"/>
        <end position="44"/>
    </location>
</feature>
<evidence type="ECO:0000256" key="1">
    <source>
        <dbReference type="ARBA" id="ARBA00000213"/>
    </source>
</evidence>
<dbReference type="PRINTS" id="PR00416">
    <property type="entry name" value="EUTPISMRASEI"/>
</dbReference>
<dbReference type="GO" id="GO:0003917">
    <property type="term" value="F:DNA topoisomerase type I (single strand cut, ATP-independent) activity"/>
    <property type="evidence" value="ECO:0007669"/>
    <property type="project" value="UniProtKB-UniRule"/>
</dbReference>
<dbReference type="Proteomes" id="UP000612746">
    <property type="component" value="Unassembled WGS sequence"/>
</dbReference>
<evidence type="ECO:0000313" key="11">
    <source>
        <dbReference type="EMBL" id="KAG2178666.1"/>
    </source>
</evidence>
<feature type="compositionally biased region" description="Basic and acidic residues" evidence="9">
    <location>
        <begin position="138"/>
        <end position="154"/>
    </location>
</feature>
<dbReference type="GO" id="GO:0005694">
    <property type="term" value="C:chromosome"/>
    <property type="evidence" value="ECO:0007669"/>
    <property type="project" value="InterPro"/>
</dbReference>
<accession>A0A8H7PSX9</accession>
<keyword evidence="12" id="KW-1185">Reference proteome</keyword>
<dbReference type="InterPro" id="IPR014711">
    <property type="entry name" value="TopoI_cat_a-hlx-sub_euk"/>
</dbReference>
<name>A0A8H7PSX9_9FUNG</name>
<feature type="region of interest" description="Disordered" evidence="9">
    <location>
        <begin position="1"/>
        <end position="85"/>
    </location>
</feature>
<dbReference type="InterPro" id="IPR008336">
    <property type="entry name" value="TopoI_DNA-bd_euk"/>
</dbReference>
<dbReference type="EMBL" id="JAEPRA010000011">
    <property type="protein sequence ID" value="KAG2178666.1"/>
    <property type="molecule type" value="Genomic_DNA"/>
</dbReference>
<dbReference type="InterPro" id="IPR013500">
    <property type="entry name" value="TopoI_cat_euk"/>
</dbReference>
<protein>
    <recommendedName>
        <fullName evidence="7">DNA topoisomerase I</fullName>
        <ecNumber evidence="7">5.6.2.1</ecNumber>
    </recommendedName>
    <alternativeName>
        <fullName evidence="7">DNA topoisomerase 1</fullName>
    </alternativeName>
</protein>
<gene>
    <name evidence="11" type="ORF">INT44_001819</name>
</gene>
<organism evidence="11 12">
    <name type="scientific">Umbelopsis vinacea</name>
    <dbReference type="NCBI Taxonomy" id="44442"/>
    <lineage>
        <taxon>Eukaryota</taxon>
        <taxon>Fungi</taxon>
        <taxon>Fungi incertae sedis</taxon>
        <taxon>Mucoromycota</taxon>
        <taxon>Mucoromycotina</taxon>
        <taxon>Umbelopsidomycetes</taxon>
        <taxon>Umbelopsidales</taxon>
        <taxon>Umbelopsidaceae</taxon>
        <taxon>Umbelopsis</taxon>
    </lineage>
</organism>
<dbReference type="Gene3D" id="1.10.10.41">
    <property type="entry name" value="Yeast DNA topoisomerase - domain 1"/>
    <property type="match status" value="1"/>
</dbReference>
<dbReference type="GO" id="GO:0006338">
    <property type="term" value="P:chromatin remodeling"/>
    <property type="evidence" value="ECO:0007669"/>
    <property type="project" value="UniProtKB-ARBA"/>
</dbReference>
<feature type="compositionally biased region" description="Acidic residues" evidence="9">
    <location>
        <begin position="49"/>
        <end position="58"/>
    </location>
</feature>
<dbReference type="PANTHER" id="PTHR10290:SF3">
    <property type="entry name" value="DNA TOPOISOMERASE 1"/>
    <property type="match status" value="1"/>
</dbReference>
<evidence type="ECO:0000256" key="9">
    <source>
        <dbReference type="SAM" id="MobiDB-lite"/>
    </source>
</evidence>
<dbReference type="InterPro" id="IPR013499">
    <property type="entry name" value="TopoI_euk"/>
</dbReference>
<sequence>MASSSSEDDIPLMKRKKQVKNEHKGRSYSPRSAEQTPDPTQARSKSVIGEDESSDEEMPLAKRANSKSNGKHIKSEDSSDDDNVPLVSHWKHAFACIIIRLLTKKKKKYIGKESQTREKAAYSWKSSLYLQTKKRPAPKVEDSSDDEKPLAKVRKDIKKVPKVKAEDEKKVVKKQTKKVEEEEAEAQYKWWEQGNEDDGSTKWNELEHNGVLFPPAYEPHGIKMKYDGKPISLSPEAEEVASFFAALIETDHGKNPVFQKNFFSDWQEILKKDDKNPKISNFEKCDFRPMFEHFEIEKERKKQLTKAEKQQIKEEKTKVEEPYLYAIVDGRKEKVGNFRIEPPGLFRGRGDHPKTGRLKRRVMPEQVTLNLGENAPIPKPLPGHKWGGVVHIHEATWLASWKENINGTIKYVFLAATSSWKGQSDMQKFEKARELKKHVNRIRKDYSQQLNDKLMETRQRATAMYLIDKLALRAGNEKGDDEADTVGCCSLRYEHVTLEPPNTLVFDFLGKDSIRYHNSVTVEPQVFKNIKIFKKQVGPDNMIFDRLTTMSLNKHLSSYMKGLTAKVFRTYNASHTFQEQLDKLTREDDSVNDKLLSYNRANREVAILCNHQRSVSKNHGQMIAKIEDKIRAMKYQRKRLRRQIIQLDPKMKKSKMEEMQVESDLEDEWIEEHQKDLLVKEREKITTKFEKNNEKLVSEGQAALPEKELKEKLKAVDEMEKEMKREKQSGQIELKSNATVDKLLAQITKLDERIKATKNQALDKEEGKETALSTSKLNYIDPRISALWCKKHNVPVEKVFSKTLRDKFQWAMEVDDNWVSWSTVGLGPLILVAN</sequence>
<dbReference type="FunFam" id="2.170.11.10:FF:000001">
    <property type="entry name" value="DNA topoisomerase I"/>
    <property type="match status" value="1"/>
</dbReference>
<feature type="active site" description="O-(3'-phospho-DNA)-tyrosine intermediate" evidence="6">
    <location>
        <position position="779"/>
    </location>
</feature>
<dbReference type="Gene3D" id="1.10.132.10">
    <property type="match status" value="1"/>
</dbReference>
<evidence type="ECO:0000256" key="5">
    <source>
        <dbReference type="ARBA" id="ARBA00023235"/>
    </source>
</evidence>
<dbReference type="GO" id="GO:0005730">
    <property type="term" value="C:nucleolus"/>
    <property type="evidence" value="ECO:0007669"/>
    <property type="project" value="TreeGrafter"/>
</dbReference>
<keyword evidence="8" id="KW-0175">Coiled coil</keyword>
<evidence type="ECO:0000259" key="10">
    <source>
        <dbReference type="SMART" id="SM00435"/>
    </source>
</evidence>
<dbReference type="OrthoDB" id="47179at2759"/>
<evidence type="ECO:0000256" key="4">
    <source>
        <dbReference type="ARBA" id="ARBA00023125"/>
    </source>
</evidence>
<feature type="region of interest" description="Disordered" evidence="9">
    <location>
        <begin position="133"/>
        <end position="154"/>
    </location>
</feature>
<dbReference type="Gene3D" id="2.170.11.10">
    <property type="entry name" value="DNA Topoisomerase I, domain 2"/>
    <property type="match status" value="1"/>
</dbReference>
<comment type="caution">
    <text evidence="11">The sequence shown here is derived from an EMBL/GenBank/DDBJ whole genome shotgun (WGS) entry which is preliminary data.</text>
</comment>
<dbReference type="InterPro" id="IPR013030">
    <property type="entry name" value="DNA_topo_DNA_db_N_dom2"/>
</dbReference>
<dbReference type="InterPro" id="IPR051062">
    <property type="entry name" value="Topoisomerase_IB"/>
</dbReference>
<keyword evidence="4 6" id="KW-0238">DNA-binding</keyword>
<dbReference type="Pfam" id="PF02919">
    <property type="entry name" value="Topoisom_I_N"/>
    <property type="match status" value="1"/>
</dbReference>
<comment type="function">
    <text evidence="7">Releases the supercoiling and torsional tension of DNA introduced during the DNA replication and transcription by transiently cleaving and rejoining one strand of the DNA duplex. Introduces a single-strand break via transesterification at the specific target site 5'-[CT]CCTTp site in duplex DNA. The scissile phosphodiester is attacked by the catalytic tyrosine of the enzyme, resulting in the formation of a DNA-(3'-phosphotyrosyl)-enzyme intermediate and the expulsion of a 5'-OH DNA strand. The free DNA strand then undergoes passage around the unbroken strand thus removing DNA supercoils. Finally, in the religation step, the DNA 5'-OH attacks the covalent intermediate to expel the active-site tyrosine and restore the DNA phosphodiester backbone.</text>
</comment>
<dbReference type="PANTHER" id="PTHR10290">
    <property type="entry name" value="DNA TOPOISOMERASE I"/>
    <property type="match status" value="1"/>
</dbReference>
<dbReference type="SUPFAM" id="SSF56349">
    <property type="entry name" value="DNA breaking-rejoining enzymes"/>
    <property type="match status" value="1"/>
</dbReference>
<dbReference type="CDD" id="cd00659">
    <property type="entry name" value="Topo_IB_C"/>
    <property type="match status" value="1"/>
</dbReference>
<proteinExistence type="inferred from homology"/>
<feature type="compositionally biased region" description="Acidic residues" evidence="9">
    <location>
        <begin position="1"/>
        <end position="10"/>
    </location>
</feature>
<evidence type="ECO:0000313" key="12">
    <source>
        <dbReference type="Proteomes" id="UP000612746"/>
    </source>
</evidence>
<dbReference type="InterPro" id="IPR001631">
    <property type="entry name" value="TopoI"/>
</dbReference>
<dbReference type="Pfam" id="PF14370">
    <property type="entry name" value="Topo_C_assoc"/>
    <property type="match status" value="1"/>
</dbReference>
<dbReference type="InterPro" id="IPR025834">
    <property type="entry name" value="TopoI_C_dom"/>
</dbReference>
<feature type="coiled-coil region" evidence="8">
    <location>
        <begin position="706"/>
        <end position="760"/>
    </location>
</feature>
<evidence type="ECO:0000256" key="3">
    <source>
        <dbReference type="ARBA" id="ARBA00023029"/>
    </source>
</evidence>
<keyword evidence="3 6" id="KW-0799">Topoisomerase</keyword>
<dbReference type="InterPro" id="IPR011010">
    <property type="entry name" value="DNA_brk_join_enz"/>
</dbReference>
<dbReference type="PROSITE" id="PS00176">
    <property type="entry name" value="TOPO_IB_1"/>
    <property type="match status" value="1"/>
</dbReference>
<dbReference type="CDD" id="cd00660">
    <property type="entry name" value="Topoisomer_IB_N"/>
    <property type="match status" value="1"/>
</dbReference>
<dbReference type="GO" id="GO:0006260">
    <property type="term" value="P:DNA replication"/>
    <property type="evidence" value="ECO:0007669"/>
    <property type="project" value="TreeGrafter"/>
</dbReference>
<dbReference type="SUPFAM" id="SSF56741">
    <property type="entry name" value="Eukaryotic DNA topoisomerase I, N-terminal DNA-binding fragment"/>
    <property type="match status" value="1"/>
</dbReference>
<dbReference type="EC" id="5.6.2.1" evidence="7"/>
<dbReference type="InterPro" id="IPR014727">
    <property type="entry name" value="TopoI_cat_a/b-sub_euk"/>
</dbReference>
<dbReference type="GO" id="GO:0003677">
    <property type="term" value="F:DNA binding"/>
    <property type="evidence" value="ECO:0007669"/>
    <property type="project" value="UniProtKB-UniRule"/>
</dbReference>
<evidence type="ECO:0000256" key="7">
    <source>
        <dbReference type="RuleBase" id="RU365101"/>
    </source>
</evidence>
<evidence type="ECO:0000256" key="6">
    <source>
        <dbReference type="PROSITE-ProRule" id="PRU01382"/>
    </source>
</evidence>
<dbReference type="Pfam" id="PF01028">
    <property type="entry name" value="Topoisom_I"/>
    <property type="match status" value="1"/>
</dbReference>
<comment type="similarity">
    <text evidence="2 6 7">Belongs to the type IB topoisomerase family.</text>
</comment>
<dbReference type="SMART" id="SM00435">
    <property type="entry name" value="TOPEUc"/>
    <property type="match status" value="1"/>
</dbReference>